<dbReference type="GO" id="GO:0031966">
    <property type="term" value="C:mitochondrial membrane"/>
    <property type="evidence" value="ECO:0007669"/>
    <property type="project" value="TreeGrafter"/>
</dbReference>
<dbReference type="PANTHER" id="PTHR12563">
    <property type="entry name" value="GLYCEROL-3-PHOSPHATE ACYLTRANSFERASE"/>
    <property type="match status" value="1"/>
</dbReference>
<dbReference type="Proteomes" id="UP000261580">
    <property type="component" value="Unassembled WGS sequence"/>
</dbReference>
<name>A0A3Q4G810_NEOBR</name>
<organism evidence="2 3">
    <name type="scientific">Neolamprologus brichardi</name>
    <name type="common">Fairy cichlid</name>
    <name type="synonym">Lamprologus brichardi</name>
    <dbReference type="NCBI Taxonomy" id="32507"/>
    <lineage>
        <taxon>Eukaryota</taxon>
        <taxon>Metazoa</taxon>
        <taxon>Chordata</taxon>
        <taxon>Craniata</taxon>
        <taxon>Vertebrata</taxon>
        <taxon>Euteleostomi</taxon>
        <taxon>Actinopterygii</taxon>
        <taxon>Neopterygii</taxon>
        <taxon>Teleostei</taxon>
        <taxon>Neoteleostei</taxon>
        <taxon>Acanthomorphata</taxon>
        <taxon>Ovalentaria</taxon>
        <taxon>Cichlomorphae</taxon>
        <taxon>Cichliformes</taxon>
        <taxon>Cichlidae</taxon>
        <taxon>African cichlids</taxon>
        <taxon>Pseudocrenilabrinae</taxon>
        <taxon>Lamprologini</taxon>
        <taxon>Neolamprologus</taxon>
    </lineage>
</organism>
<dbReference type="GO" id="GO:0006631">
    <property type="term" value="P:fatty acid metabolic process"/>
    <property type="evidence" value="ECO:0007669"/>
    <property type="project" value="TreeGrafter"/>
</dbReference>
<feature type="domain" description="Phospholipid/glycerol acyltransferase" evidence="1">
    <location>
        <begin position="148"/>
        <end position="262"/>
    </location>
</feature>
<dbReference type="GO" id="GO:0016287">
    <property type="term" value="F:glycerone-phosphate O-acyltransferase activity"/>
    <property type="evidence" value="ECO:0007669"/>
    <property type="project" value="TreeGrafter"/>
</dbReference>
<sequence length="272" mass="30863">MTSFFNVYCASSVVYKDSGTASLKDEEEFTDILEERRRTTDLGYALRTFNPQPYKGAPTLSTSDLNKAVLESQYLCYIIKEIAMEMGSSVEKVKEDASRILKEMSHNLQLGFIRLMGYTLNKVFKRLYSRAGIVLSLQLQQAIQESPVILIPNHRSYVDFLIISYILFTYDIPVPVIAAGIRLADVTIIGGLLRRSGAFYIRRAIGSDKLYWAVLLEYVQTIVRTGYAPLEFYVEGFRSRTLKSLVPKLGKYPNLPPCFFFRCVPGHQSACI</sequence>
<dbReference type="GO" id="GO:0004366">
    <property type="term" value="F:glycerol-3-phosphate O-acyltransferase activity"/>
    <property type="evidence" value="ECO:0007669"/>
    <property type="project" value="TreeGrafter"/>
</dbReference>
<dbReference type="GO" id="GO:0019432">
    <property type="term" value="P:triglyceride biosynthetic process"/>
    <property type="evidence" value="ECO:0007669"/>
    <property type="project" value="TreeGrafter"/>
</dbReference>
<dbReference type="GO" id="GO:0005778">
    <property type="term" value="C:peroxisomal membrane"/>
    <property type="evidence" value="ECO:0007669"/>
    <property type="project" value="TreeGrafter"/>
</dbReference>
<reference evidence="2" key="2">
    <citation type="submission" date="2025-09" db="UniProtKB">
        <authorList>
            <consortium name="Ensembl"/>
        </authorList>
    </citation>
    <scope>IDENTIFICATION</scope>
</reference>
<reference evidence="2" key="1">
    <citation type="submission" date="2025-08" db="UniProtKB">
        <authorList>
            <consortium name="Ensembl"/>
        </authorList>
    </citation>
    <scope>IDENTIFICATION</scope>
</reference>
<keyword evidence="3" id="KW-1185">Reference proteome</keyword>
<dbReference type="STRING" id="32507.ENSNBRP00000004531"/>
<protein>
    <recommendedName>
        <fullName evidence="1">Phospholipid/glycerol acyltransferase domain-containing protein</fullName>
    </recommendedName>
</protein>
<dbReference type="GeneTree" id="ENSGT00520000055570"/>
<dbReference type="InterPro" id="IPR022284">
    <property type="entry name" value="GPAT/DHAPAT"/>
</dbReference>
<dbReference type="InterPro" id="IPR002123">
    <property type="entry name" value="Plipid/glycerol_acylTrfase"/>
</dbReference>
<dbReference type="Pfam" id="PF01553">
    <property type="entry name" value="Acyltransferase"/>
    <property type="match status" value="1"/>
</dbReference>
<dbReference type="PANTHER" id="PTHR12563:SF22">
    <property type="entry name" value="DIHYDROXYACETONE PHOSPHATE ACYLTRANSFERASE ISOFORM X1"/>
    <property type="match status" value="1"/>
</dbReference>
<evidence type="ECO:0000313" key="2">
    <source>
        <dbReference type="Ensembl" id="ENSNBRP00000004531.1"/>
    </source>
</evidence>
<dbReference type="GO" id="GO:0008611">
    <property type="term" value="P:ether lipid biosynthetic process"/>
    <property type="evidence" value="ECO:0007669"/>
    <property type="project" value="TreeGrafter"/>
</dbReference>
<evidence type="ECO:0000259" key="1">
    <source>
        <dbReference type="SMART" id="SM00563"/>
    </source>
</evidence>
<dbReference type="Bgee" id="ENSNBRG00000003591">
    <property type="expression patterns" value="Expressed in mesonephros"/>
</dbReference>
<proteinExistence type="predicted"/>
<dbReference type="Ensembl" id="ENSNBRT00000004669.1">
    <property type="protein sequence ID" value="ENSNBRP00000004531.1"/>
    <property type="gene ID" value="ENSNBRG00000003591.1"/>
</dbReference>
<accession>A0A3Q4G810</accession>
<dbReference type="OMA" id="REKICHD"/>
<dbReference type="GO" id="GO:0008654">
    <property type="term" value="P:phospholipid biosynthetic process"/>
    <property type="evidence" value="ECO:0007669"/>
    <property type="project" value="TreeGrafter"/>
</dbReference>
<dbReference type="AlphaFoldDB" id="A0A3Q4G810"/>
<dbReference type="SMART" id="SM00563">
    <property type="entry name" value="PlsC"/>
    <property type="match status" value="1"/>
</dbReference>
<dbReference type="SUPFAM" id="SSF69593">
    <property type="entry name" value="Glycerol-3-phosphate (1)-acyltransferase"/>
    <property type="match status" value="1"/>
</dbReference>
<evidence type="ECO:0000313" key="3">
    <source>
        <dbReference type="Proteomes" id="UP000261580"/>
    </source>
</evidence>